<evidence type="ECO:0008006" key="4">
    <source>
        <dbReference type="Google" id="ProtNLM"/>
    </source>
</evidence>
<dbReference type="EMBL" id="CP132976">
    <property type="protein sequence ID" value="WMD22725.1"/>
    <property type="molecule type" value="Genomic_DNA"/>
</dbReference>
<evidence type="ECO:0000313" key="2">
    <source>
        <dbReference type="EMBL" id="WMD22725.1"/>
    </source>
</evidence>
<proteinExistence type="predicted"/>
<feature type="compositionally biased region" description="Polar residues" evidence="1">
    <location>
        <begin position="32"/>
        <end position="41"/>
    </location>
</feature>
<name>A0ABY9M7R0_9BURK</name>
<sequence>MAERVNRVLKGALLPQRPANINQDKAEVQDVRPNTGNTYGQ</sequence>
<organism evidence="2 3">
    <name type="scientific">Achromobacter seleniivolatilans</name>
    <dbReference type="NCBI Taxonomy" id="3047478"/>
    <lineage>
        <taxon>Bacteria</taxon>
        <taxon>Pseudomonadati</taxon>
        <taxon>Pseudomonadota</taxon>
        <taxon>Betaproteobacteria</taxon>
        <taxon>Burkholderiales</taxon>
        <taxon>Alcaligenaceae</taxon>
        <taxon>Achromobacter</taxon>
    </lineage>
</organism>
<dbReference type="RefSeq" id="WP_306947920.1">
    <property type="nucleotide sequence ID" value="NZ_CP132976.1"/>
</dbReference>
<keyword evidence="3" id="KW-1185">Reference proteome</keyword>
<feature type="region of interest" description="Disordered" evidence="1">
    <location>
        <begin position="16"/>
        <end position="41"/>
    </location>
</feature>
<evidence type="ECO:0000256" key="1">
    <source>
        <dbReference type="SAM" id="MobiDB-lite"/>
    </source>
</evidence>
<reference evidence="2 3" key="1">
    <citation type="submission" date="2023-08" db="EMBL/GenBank/DDBJ databases">
        <title>Achromobacter seleniivolatilans sp. nov., isolated from seleniferous soil.</title>
        <authorList>
            <person name="Zhang S."/>
            <person name="Li K."/>
            <person name="Peng J."/>
            <person name="Zhao Q."/>
            <person name="Wang H."/>
            <person name="Guo Y."/>
        </authorList>
    </citation>
    <scope>NUCLEOTIDE SEQUENCE [LARGE SCALE GENOMIC DNA]</scope>
    <source>
        <strain evidence="2 3">R39</strain>
    </source>
</reference>
<accession>A0ABY9M7R0</accession>
<dbReference type="Proteomes" id="UP001234798">
    <property type="component" value="Chromosome"/>
</dbReference>
<evidence type="ECO:0000313" key="3">
    <source>
        <dbReference type="Proteomes" id="UP001234798"/>
    </source>
</evidence>
<gene>
    <name evidence="2" type="ORF">RAS12_10225</name>
</gene>
<protein>
    <recommendedName>
        <fullName evidence="4">Transposase</fullName>
    </recommendedName>
</protein>